<dbReference type="SUPFAM" id="SSF53383">
    <property type="entry name" value="PLP-dependent transferases"/>
    <property type="match status" value="1"/>
</dbReference>
<evidence type="ECO:0000256" key="3">
    <source>
        <dbReference type="ARBA" id="ARBA00022793"/>
    </source>
</evidence>
<evidence type="ECO:0000256" key="5">
    <source>
        <dbReference type="ARBA" id="ARBA00023239"/>
    </source>
</evidence>
<dbReference type="AlphaFoldDB" id="A0A0V8GJQ2"/>
<dbReference type="Pfam" id="PF01276">
    <property type="entry name" value="OKR_DC_1"/>
    <property type="match status" value="1"/>
</dbReference>
<dbReference type="PANTHER" id="PTHR43277">
    <property type="entry name" value="ARGININE DECARBOXYLASE"/>
    <property type="match status" value="1"/>
</dbReference>
<evidence type="ECO:0000256" key="2">
    <source>
        <dbReference type="ARBA" id="ARBA00010671"/>
    </source>
</evidence>
<dbReference type="SUPFAM" id="SSF55904">
    <property type="entry name" value="Ornithine decarboxylase C-terminal domain"/>
    <property type="match status" value="1"/>
</dbReference>
<reference evidence="8 9" key="1">
    <citation type="journal article" date="2015" name="Int. J. Syst. Evol. Microbiol.">
        <title>Exiguobacterium enclense sp. nov., isolated from sediment.</title>
        <authorList>
            <person name="Dastager S.G."/>
            <person name="Mawlankar R."/>
            <person name="Sonalkar V.V."/>
            <person name="Thorat M.N."/>
            <person name="Mual P."/>
            <person name="Verma A."/>
            <person name="Krishnamurthi S."/>
            <person name="Tang S.K."/>
            <person name="Li W.J."/>
        </authorList>
    </citation>
    <scope>NUCLEOTIDE SEQUENCE [LARGE SCALE GENOMIC DNA]</scope>
    <source>
        <strain evidence="8 9">NIO-1109</strain>
    </source>
</reference>
<evidence type="ECO:0000256" key="4">
    <source>
        <dbReference type="ARBA" id="ARBA00022898"/>
    </source>
</evidence>
<dbReference type="InterPro" id="IPR008286">
    <property type="entry name" value="Prn/Lys/Arg_de-COase_C"/>
</dbReference>
<accession>A0A0V8GJQ2</accession>
<comment type="similarity">
    <text evidence="2">Belongs to the Orn/Lys/Arg decarboxylase class-I family.</text>
</comment>
<keyword evidence="5" id="KW-0456">Lyase</keyword>
<feature type="domain" description="Orn/Lys/Arg decarboxylases family 1 pyridoxal-P attachment site" evidence="6">
    <location>
        <begin position="11"/>
        <end position="374"/>
    </location>
</feature>
<dbReference type="InterPro" id="IPR015421">
    <property type="entry name" value="PyrdxlP-dep_Trfase_major"/>
</dbReference>
<organism evidence="8 9">
    <name type="scientific">Exiguobacterium indicum</name>
    <dbReference type="NCBI Taxonomy" id="296995"/>
    <lineage>
        <taxon>Bacteria</taxon>
        <taxon>Bacillati</taxon>
        <taxon>Bacillota</taxon>
        <taxon>Bacilli</taxon>
        <taxon>Bacillales</taxon>
        <taxon>Bacillales Family XII. Incertae Sedis</taxon>
        <taxon>Exiguobacterium</taxon>
    </lineage>
</organism>
<dbReference type="OrthoDB" id="9815233at2"/>
<evidence type="ECO:0000313" key="9">
    <source>
        <dbReference type="Proteomes" id="UP000053797"/>
    </source>
</evidence>
<comment type="cofactor">
    <cofactor evidence="1">
        <name>pyridoxal 5'-phosphate</name>
        <dbReference type="ChEBI" id="CHEBI:597326"/>
    </cofactor>
</comment>
<dbReference type="Gene3D" id="3.40.640.10">
    <property type="entry name" value="Type I PLP-dependent aspartate aminotransferase-like (Major domain)"/>
    <property type="match status" value="1"/>
</dbReference>
<dbReference type="InterPro" id="IPR015424">
    <property type="entry name" value="PyrdxlP-dep_Trfase"/>
</dbReference>
<gene>
    <name evidence="8" type="ORF">AS033_03815</name>
</gene>
<dbReference type="Gene3D" id="3.90.105.10">
    <property type="entry name" value="Molybdopterin biosynthesis moea protein, domain 2"/>
    <property type="match status" value="1"/>
</dbReference>
<keyword evidence="4" id="KW-0663">Pyridoxal phosphate</keyword>
<evidence type="ECO:0000313" key="8">
    <source>
        <dbReference type="EMBL" id="KSU50519.1"/>
    </source>
</evidence>
<dbReference type="Gene3D" id="3.90.1150.10">
    <property type="entry name" value="Aspartate Aminotransferase, domain 1"/>
    <property type="match status" value="1"/>
</dbReference>
<evidence type="ECO:0000259" key="6">
    <source>
        <dbReference type="Pfam" id="PF01276"/>
    </source>
</evidence>
<proteinExistence type="inferred from homology"/>
<dbReference type="RefSeq" id="WP_058264775.1">
    <property type="nucleotide sequence ID" value="NZ_FMYN01000001.1"/>
</dbReference>
<sequence length="495" mass="53599">MQTKSLTQLDTPLFDALLAHAKRQPIQFHIPGHKNGQGMDPAFRSFIGQNALDIDLINIAPLDDLHHPKAIIKEAHQLAAQAFHADETFFSVQGTSTAIMAMIMSVVGPDDKILVPRNVHKSVMSAIVLSGAHPIFIHPEFDETFGIAHGITPSAVERALALHPDTKAVLVINPTYFGVAGDLESIVKLSHSKGIPVLVDEAHGVHIAFHEDMPLSAMQAGADLAATSVHKLGGSLTGSSVLNVRRGLVSPDKVQAVLSMLTTTSTSYLLLASLDCARRHLAINGEAINRRALELATRMRFGLAKLPYLAVFGESDLHSSATFAFDPTKVLVSVKGLGISGHLVEEFLREEHRIEVELSDLNNILVIITSGDSEETIDAFLHAMSLLVARYQNNAAEKTDHSIVLPDIPALALSPRDAFYEETETIPLIDAVGRISAEFMMVYPPGIPIFIPGEMITADNLAYIKENIEAGLPVQGLEDHSLETIKVIQQSNAIR</sequence>
<evidence type="ECO:0000259" key="7">
    <source>
        <dbReference type="Pfam" id="PF03711"/>
    </source>
</evidence>
<dbReference type="CDD" id="cd00615">
    <property type="entry name" value="Orn_deC_like"/>
    <property type="match status" value="1"/>
</dbReference>
<comment type="caution">
    <text evidence="8">The sequence shown here is derived from an EMBL/GenBank/DDBJ whole genome shotgun (WGS) entry which is preliminary data.</text>
</comment>
<name>A0A0V8GJQ2_9BACL</name>
<keyword evidence="3" id="KW-0210">Decarboxylase</keyword>
<dbReference type="InterPro" id="IPR015422">
    <property type="entry name" value="PyrdxlP-dep_Trfase_small"/>
</dbReference>
<dbReference type="Pfam" id="PF03711">
    <property type="entry name" value="OKR_DC_1_C"/>
    <property type="match status" value="1"/>
</dbReference>
<feature type="domain" description="Orn/Lys/Arg decarboxylase C-terminal" evidence="7">
    <location>
        <begin position="393"/>
        <end position="465"/>
    </location>
</feature>
<dbReference type="EMBL" id="LNQL01000001">
    <property type="protein sequence ID" value="KSU50519.1"/>
    <property type="molecule type" value="Genomic_DNA"/>
</dbReference>
<dbReference type="PANTHER" id="PTHR43277:SF4">
    <property type="entry name" value="ARGININE DECARBOXYLASE"/>
    <property type="match status" value="1"/>
</dbReference>
<dbReference type="InterPro" id="IPR000310">
    <property type="entry name" value="Orn/Lys/Arg_deCO2ase_major_dom"/>
</dbReference>
<evidence type="ECO:0000256" key="1">
    <source>
        <dbReference type="ARBA" id="ARBA00001933"/>
    </source>
</evidence>
<protein>
    <submittedName>
        <fullName evidence="8">Arginine decarboxylase</fullName>
    </submittedName>
</protein>
<dbReference type="InterPro" id="IPR036633">
    <property type="entry name" value="Prn/Lys/Arg_de-COase_C_sf"/>
</dbReference>
<dbReference type="InterPro" id="IPR052357">
    <property type="entry name" value="Orn_Lys_Arg_decarboxylase-I"/>
</dbReference>
<dbReference type="Proteomes" id="UP000053797">
    <property type="component" value="Unassembled WGS sequence"/>
</dbReference>
<dbReference type="GO" id="GO:0016831">
    <property type="term" value="F:carboxy-lyase activity"/>
    <property type="evidence" value="ECO:0007669"/>
    <property type="project" value="UniProtKB-KW"/>
</dbReference>